<reference evidence="3" key="1">
    <citation type="journal article" date="2023" name="Nat. Commun.">
        <title>Identification of a novel Human Milk Oligosaccharides utilization cluster in the infant gut commensal Bacteroides dorei.</title>
        <authorList>
            <person name="Kijner S."/>
            <person name="Ennis D."/>
            <person name="Shmorak S."/>
            <person name="Florentin A."/>
            <person name="Yassour M."/>
        </authorList>
    </citation>
    <scope>NUCLEOTIDE SEQUENCE</scope>
    <source>
        <strain evidence="3">2</strain>
    </source>
</reference>
<evidence type="ECO:0000313" key="3">
    <source>
        <dbReference type="EMBL" id="WHX09418.1"/>
    </source>
</evidence>
<accession>A0AA95HLY9</accession>
<feature type="domain" description="ComEC/Rec2-related protein" evidence="2">
    <location>
        <begin position="1"/>
        <end position="102"/>
    </location>
</feature>
<evidence type="ECO:0000259" key="2">
    <source>
        <dbReference type="Pfam" id="PF03772"/>
    </source>
</evidence>
<dbReference type="Proteomes" id="UP001177934">
    <property type="component" value="Chromosome"/>
</dbReference>
<keyword evidence="1" id="KW-0812">Transmembrane</keyword>
<organism evidence="3 4">
    <name type="scientific">Phocaeicola dorei</name>
    <dbReference type="NCBI Taxonomy" id="357276"/>
    <lineage>
        <taxon>Bacteria</taxon>
        <taxon>Pseudomonadati</taxon>
        <taxon>Bacteroidota</taxon>
        <taxon>Bacteroidia</taxon>
        <taxon>Bacteroidales</taxon>
        <taxon>Bacteroidaceae</taxon>
        <taxon>Phocaeicola</taxon>
    </lineage>
</organism>
<name>A0AA95HLY9_9BACT</name>
<dbReference type="AlphaFoldDB" id="A0AA95HLY9"/>
<protein>
    <submittedName>
        <fullName evidence="3">ComEC/Rec2 family competence protein</fullName>
    </submittedName>
</protein>
<feature type="transmembrane region" description="Helical" evidence="1">
    <location>
        <begin position="71"/>
        <end position="95"/>
    </location>
</feature>
<dbReference type="NCBIfam" id="TIGR00360">
    <property type="entry name" value="ComEC_N-term"/>
    <property type="match status" value="1"/>
</dbReference>
<proteinExistence type="predicted"/>
<sequence length="105" mass="11961">MCMLMTVARAAGERTLSLNTLAIAAFFMLLYNPFYLFDTGFQLSFLAVFSILFIYPVIFRCWRVHHPVPRYIWGIVAVSLAAQLGTAPVVIYKFAYFPVCFLPPI</sequence>
<keyword evidence="1" id="KW-0472">Membrane</keyword>
<dbReference type="EMBL" id="CP126056">
    <property type="protein sequence ID" value="WHX09418.1"/>
    <property type="molecule type" value="Genomic_DNA"/>
</dbReference>
<evidence type="ECO:0000256" key="1">
    <source>
        <dbReference type="SAM" id="Phobius"/>
    </source>
</evidence>
<evidence type="ECO:0000313" key="4">
    <source>
        <dbReference type="Proteomes" id="UP001177934"/>
    </source>
</evidence>
<dbReference type="Pfam" id="PF03772">
    <property type="entry name" value="Competence"/>
    <property type="match status" value="1"/>
</dbReference>
<keyword evidence="1" id="KW-1133">Transmembrane helix</keyword>
<dbReference type="InterPro" id="IPR004477">
    <property type="entry name" value="ComEC_N"/>
</dbReference>
<gene>
    <name evidence="3" type="ORF">QNN11_19235</name>
</gene>
<feature type="transmembrane region" description="Helical" evidence="1">
    <location>
        <begin position="40"/>
        <end position="59"/>
    </location>
</feature>
<feature type="transmembrane region" description="Helical" evidence="1">
    <location>
        <begin position="16"/>
        <end position="34"/>
    </location>
</feature>